<dbReference type="GO" id="GO:0005546">
    <property type="term" value="F:phosphatidylinositol-4,5-bisphosphate binding"/>
    <property type="evidence" value="ECO:0000318"/>
    <property type="project" value="GO_Central"/>
</dbReference>
<proteinExistence type="predicted"/>
<dbReference type="GO" id="GO:0030136">
    <property type="term" value="C:clathrin-coated vesicle"/>
    <property type="evidence" value="ECO:0000318"/>
    <property type="project" value="GO_Central"/>
</dbReference>
<dbReference type="GO" id="GO:0005905">
    <property type="term" value="C:clathrin-coated pit"/>
    <property type="evidence" value="ECO:0000318"/>
    <property type="project" value="GO_Central"/>
</dbReference>
<name>A0A2K1KLE6_PHYPA</name>
<feature type="region of interest" description="Disordered" evidence="1">
    <location>
        <begin position="219"/>
        <end position="288"/>
    </location>
</feature>
<dbReference type="PaxDb" id="3218-PP1S229_48V6.1"/>
<evidence type="ECO:0000256" key="1">
    <source>
        <dbReference type="SAM" id="MobiDB-lite"/>
    </source>
</evidence>
<organism evidence="2">
    <name type="scientific">Physcomitrium patens</name>
    <name type="common">Spreading-leaved earth moss</name>
    <name type="synonym">Physcomitrella patens</name>
    <dbReference type="NCBI Taxonomy" id="3218"/>
    <lineage>
        <taxon>Eukaryota</taxon>
        <taxon>Viridiplantae</taxon>
        <taxon>Streptophyta</taxon>
        <taxon>Embryophyta</taxon>
        <taxon>Bryophyta</taxon>
        <taxon>Bryophytina</taxon>
        <taxon>Bryopsida</taxon>
        <taxon>Funariidae</taxon>
        <taxon>Funariales</taxon>
        <taxon>Funariaceae</taxon>
        <taxon>Physcomitrium</taxon>
    </lineage>
</organism>
<dbReference type="EnsemblPlants" id="Pp3c5_28790V3.1">
    <property type="protein sequence ID" value="Pp3c5_28790V3.1"/>
    <property type="gene ID" value="Pp3c5_28790"/>
</dbReference>
<keyword evidence="4" id="KW-1185">Reference proteome</keyword>
<dbReference type="GO" id="GO:0000149">
    <property type="term" value="F:SNARE binding"/>
    <property type="evidence" value="ECO:0000318"/>
    <property type="project" value="GO_Central"/>
</dbReference>
<dbReference type="AlphaFoldDB" id="A0A2K1KLE6"/>
<reference evidence="3" key="3">
    <citation type="submission" date="2020-12" db="UniProtKB">
        <authorList>
            <consortium name="EnsemblPlants"/>
        </authorList>
    </citation>
    <scope>IDENTIFICATION</scope>
</reference>
<reference evidence="2 4" key="2">
    <citation type="journal article" date="2018" name="Plant J.">
        <title>The Physcomitrella patens chromosome-scale assembly reveals moss genome structure and evolution.</title>
        <authorList>
            <person name="Lang D."/>
            <person name="Ullrich K.K."/>
            <person name="Murat F."/>
            <person name="Fuchs J."/>
            <person name="Jenkins J."/>
            <person name="Haas F.B."/>
            <person name="Piednoel M."/>
            <person name="Gundlach H."/>
            <person name="Van Bel M."/>
            <person name="Meyberg R."/>
            <person name="Vives C."/>
            <person name="Morata J."/>
            <person name="Symeonidi A."/>
            <person name="Hiss M."/>
            <person name="Muchero W."/>
            <person name="Kamisugi Y."/>
            <person name="Saleh O."/>
            <person name="Blanc G."/>
            <person name="Decker E.L."/>
            <person name="van Gessel N."/>
            <person name="Grimwood J."/>
            <person name="Hayes R.D."/>
            <person name="Graham S.W."/>
            <person name="Gunter L.E."/>
            <person name="McDaniel S.F."/>
            <person name="Hoernstein S.N.W."/>
            <person name="Larsson A."/>
            <person name="Li F.W."/>
            <person name="Perroud P.F."/>
            <person name="Phillips J."/>
            <person name="Ranjan P."/>
            <person name="Rokshar D.S."/>
            <person name="Rothfels C.J."/>
            <person name="Schneider L."/>
            <person name="Shu S."/>
            <person name="Stevenson D.W."/>
            <person name="Thummler F."/>
            <person name="Tillich M."/>
            <person name="Villarreal Aguilar J.C."/>
            <person name="Widiez T."/>
            <person name="Wong G.K."/>
            <person name="Wymore A."/>
            <person name="Zhang Y."/>
            <person name="Zimmer A.D."/>
            <person name="Quatrano R.S."/>
            <person name="Mayer K.F.X."/>
            <person name="Goodstein D."/>
            <person name="Casacuberta J.M."/>
            <person name="Vandepoele K."/>
            <person name="Reski R."/>
            <person name="Cuming A.C."/>
            <person name="Tuskan G.A."/>
            <person name="Maumus F."/>
            <person name="Salse J."/>
            <person name="Schmutz J."/>
            <person name="Rensing S.A."/>
        </authorList>
    </citation>
    <scope>NUCLEOTIDE SEQUENCE [LARGE SCALE GENOMIC DNA]</scope>
    <source>
        <strain evidence="3 4">cv. Gransden 2004</strain>
    </source>
</reference>
<dbReference type="GO" id="GO:0006900">
    <property type="term" value="P:vesicle budding from membrane"/>
    <property type="evidence" value="ECO:0000318"/>
    <property type="project" value="GO_Central"/>
</dbReference>
<feature type="compositionally biased region" description="Polar residues" evidence="1">
    <location>
        <begin position="278"/>
        <end position="288"/>
    </location>
</feature>
<reference evidence="2 4" key="1">
    <citation type="journal article" date="2008" name="Science">
        <title>The Physcomitrella genome reveals evolutionary insights into the conquest of land by plants.</title>
        <authorList>
            <person name="Rensing S."/>
            <person name="Lang D."/>
            <person name="Zimmer A."/>
            <person name="Terry A."/>
            <person name="Salamov A."/>
            <person name="Shapiro H."/>
            <person name="Nishiyama T."/>
            <person name="Perroud P.-F."/>
            <person name="Lindquist E."/>
            <person name="Kamisugi Y."/>
            <person name="Tanahashi T."/>
            <person name="Sakakibara K."/>
            <person name="Fujita T."/>
            <person name="Oishi K."/>
            <person name="Shin-I T."/>
            <person name="Kuroki Y."/>
            <person name="Toyoda A."/>
            <person name="Suzuki Y."/>
            <person name="Hashimoto A."/>
            <person name="Yamaguchi K."/>
            <person name="Sugano A."/>
            <person name="Kohara Y."/>
            <person name="Fujiyama A."/>
            <person name="Anterola A."/>
            <person name="Aoki S."/>
            <person name="Ashton N."/>
            <person name="Barbazuk W.B."/>
            <person name="Barker E."/>
            <person name="Bennetzen J."/>
            <person name="Bezanilla M."/>
            <person name="Blankenship R."/>
            <person name="Cho S.H."/>
            <person name="Dutcher S."/>
            <person name="Estelle M."/>
            <person name="Fawcett J.A."/>
            <person name="Gundlach H."/>
            <person name="Hanada K."/>
            <person name="Heyl A."/>
            <person name="Hicks K.A."/>
            <person name="Hugh J."/>
            <person name="Lohr M."/>
            <person name="Mayer K."/>
            <person name="Melkozernov A."/>
            <person name="Murata T."/>
            <person name="Nelson D."/>
            <person name="Pils B."/>
            <person name="Prigge M."/>
            <person name="Reiss B."/>
            <person name="Renner T."/>
            <person name="Rombauts S."/>
            <person name="Rushton P."/>
            <person name="Sanderfoot A."/>
            <person name="Schween G."/>
            <person name="Shiu S.-H."/>
            <person name="Stueber K."/>
            <person name="Theodoulou F.L."/>
            <person name="Tu H."/>
            <person name="Van de Peer Y."/>
            <person name="Verrier P.J."/>
            <person name="Waters E."/>
            <person name="Wood A."/>
            <person name="Yang L."/>
            <person name="Cove D."/>
            <person name="Cuming A."/>
            <person name="Hasebe M."/>
            <person name="Lucas S."/>
            <person name="Mishler D.B."/>
            <person name="Reski R."/>
            <person name="Grigoriev I."/>
            <person name="Quatrano R.S."/>
            <person name="Boore J.L."/>
        </authorList>
    </citation>
    <scope>NUCLEOTIDE SEQUENCE [LARGE SCALE GENOMIC DNA]</scope>
    <source>
        <strain evidence="3 4">cv. Gransden 2004</strain>
    </source>
</reference>
<evidence type="ECO:0000313" key="3">
    <source>
        <dbReference type="EnsemblPlants" id="Pp3c5_28790V3.1"/>
    </source>
</evidence>
<feature type="compositionally biased region" description="Pro residues" evidence="1">
    <location>
        <begin position="257"/>
        <end position="268"/>
    </location>
</feature>
<dbReference type="GO" id="GO:0032050">
    <property type="term" value="F:clathrin heavy chain binding"/>
    <property type="evidence" value="ECO:0000318"/>
    <property type="project" value="GO_Central"/>
</dbReference>
<dbReference type="Gramene" id="Pp3c5_28790V3.1">
    <property type="protein sequence ID" value="Pp3c5_28790V3.1"/>
    <property type="gene ID" value="Pp3c5_28790"/>
</dbReference>
<dbReference type="InParanoid" id="A0A2K1KLE6"/>
<sequence length="288" mass="31670">MEDYIRDAPRIQEEVDERYPKMLTASGYTSNDGATPPAVQPMAEEFFTPPRSVEWDLMASPMTQTSLFSMSTILEEHGSNGIYCSTRSLEMQRGGTLALRKKNEKNALFPGRHSWEFTLNTCPSTAQPPQVTGWELALVSNLGTRAASASAPSDRVSGFDKQLLNSLYDDAMQRTFQAAGTQNSASPVSSGSTNPFEDIIFASSNYALASPVAHRDPFLRQQQQQHRLSRMSNNNPPPSGNNPWGLSPVRSPQSSTSPPPQLALPPPSKYQREGGYFDSNSLRIPNLL</sequence>
<dbReference type="Proteomes" id="UP000006727">
    <property type="component" value="Chromosome 5"/>
</dbReference>
<dbReference type="GO" id="GO:0005545">
    <property type="term" value="F:1-phosphatidylinositol binding"/>
    <property type="evidence" value="ECO:0000318"/>
    <property type="project" value="GO_Central"/>
</dbReference>
<protein>
    <submittedName>
        <fullName evidence="2 3">Uncharacterized protein</fullName>
    </submittedName>
</protein>
<accession>A0A2K1KLE6</accession>
<feature type="compositionally biased region" description="Low complexity" evidence="1">
    <location>
        <begin position="241"/>
        <end position="256"/>
    </location>
</feature>
<dbReference type="EMBL" id="ABEU02000005">
    <property type="protein sequence ID" value="PNR54597.1"/>
    <property type="molecule type" value="Genomic_DNA"/>
</dbReference>
<evidence type="ECO:0000313" key="4">
    <source>
        <dbReference type="Proteomes" id="UP000006727"/>
    </source>
</evidence>
<dbReference type="STRING" id="3218.A0A2K1KLE6"/>
<evidence type="ECO:0000313" key="2">
    <source>
        <dbReference type="EMBL" id="PNR54597.1"/>
    </source>
</evidence>
<dbReference type="GO" id="GO:0072583">
    <property type="term" value="P:clathrin-dependent endocytosis"/>
    <property type="evidence" value="ECO:0000318"/>
    <property type="project" value="GO_Central"/>
</dbReference>
<gene>
    <name evidence="2" type="ORF">PHYPA_008274</name>
</gene>